<dbReference type="AlphaFoldDB" id="A0A0A6UJJ1"/>
<comment type="caution">
    <text evidence="2">The sequence shown here is derived from an EMBL/GenBank/DDBJ whole genome shotgun (WGS) entry which is preliminary data.</text>
</comment>
<evidence type="ECO:0000256" key="1">
    <source>
        <dbReference type="SAM" id="Phobius"/>
    </source>
</evidence>
<keyword evidence="1" id="KW-0472">Membrane</keyword>
<reference evidence="2 3" key="1">
    <citation type="submission" date="2014-10" db="EMBL/GenBank/DDBJ databases">
        <title>Draft genome sequence of Actinoplanes utahensis NRRL 12052.</title>
        <authorList>
            <person name="Velasco-Bucheli B."/>
            <person name="del Cerro C."/>
            <person name="Hormigo D."/>
            <person name="Garcia J.L."/>
            <person name="Acebal C."/>
            <person name="Arroyo M."/>
            <person name="de la Mata I."/>
        </authorList>
    </citation>
    <scope>NUCLEOTIDE SEQUENCE [LARGE SCALE GENOMIC DNA]</scope>
    <source>
        <strain evidence="2 3">NRRL 12052</strain>
    </source>
</reference>
<proteinExistence type="predicted"/>
<dbReference type="RefSeq" id="WP_043527040.1">
    <property type="nucleotide sequence ID" value="NZ_BAABKU010000028.1"/>
</dbReference>
<feature type="transmembrane region" description="Helical" evidence="1">
    <location>
        <begin position="109"/>
        <end position="128"/>
    </location>
</feature>
<dbReference type="OrthoDB" id="3298534at2"/>
<dbReference type="Proteomes" id="UP000054537">
    <property type="component" value="Unassembled WGS sequence"/>
</dbReference>
<feature type="transmembrane region" description="Helical" evidence="1">
    <location>
        <begin position="12"/>
        <end position="32"/>
    </location>
</feature>
<feature type="transmembrane region" description="Helical" evidence="1">
    <location>
        <begin position="52"/>
        <end position="70"/>
    </location>
</feature>
<evidence type="ECO:0000313" key="2">
    <source>
        <dbReference type="EMBL" id="KHD75621.1"/>
    </source>
</evidence>
<keyword evidence="3" id="KW-1185">Reference proteome</keyword>
<keyword evidence="1" id="KW-0812">Transmembrane</keyword>
<name>A0A0A6UJJ1_ACTUT</name>
<dbReference type="EMBL" id="JRTT01000025">
    <property type="protein sequence ID" value="KHD75621.1"/>
    <property type="molecule type" value="Genomic_DNA"/>
</dbReference>
<organism evidence="2 3">
    <name type="scientific">Actinoplanes utahensis</name>
    <dbReference type="NCBI Taxonomy" id="1869"/>
    <lineage>
        <taxon>Bacteria</taxon>
        <taxon>Bacillati</taxon>
        <taxon>Actinomycetota</taxon>
        <taxon>Actinomycetes</taxon>
        <taxon>Micromonosporales</taxon>
        <taxon>Micromonosporaceae</taxon>
        <taxon>Actinoplanes</taxon>
    </lineage>
</organism>
<feature type="transmembrane region" description="Helical" evidence="1">
    <location>
        <begin position="77"/>
        <end position="103"/>
    </location>
</feature>
<gene>
    <name evidence="2" type="ORF">MB27_21625</name>
</gene>
<evidence type="ECO:0000313" key="3">
    <source>
        <dbReference type="Proteomes" id="UP000054537"/>
    </source>
</evidence>
<protein>
    <submittedName>
        <fullName evidence="2">Uncharacterized protein</fullName>
    </submittedName>
</protein>
<sequence>MAQETVGTPRAVQMVAAGVALLGILNIVRLVVQTALTFTGGGWPTGGRTMFLALNAIPLALSVFYVFLAFQLTRGRSWAWIAAIVLATLTTVVGAFMLLIALLGGSSPLLGLAMFAVPLAVLLGLTVPRPVRAFFARKPAPAPRPPHPAPGPWTP</sequence>
<accession>A0A0A6UJJ1</accession>
<keyword evidence="1" id="KW-1133">Transmembrane helix</keyword>